<evidence type="ECO:0000313" key="2">
    <source>
        <dbReference type="Proteomes" id="UP001057402"/>
    </source>
</evidence>
<name>A0ACB9LP61_9MYRT</name>
<reference evidence="2" key="1">
    <citation type="journal article" date="2023" name="Front. Plant Sci.">
        <title>Chromosomal-level genome assembly of Melastoma candidum provides insights into trichome evolution.</title>
        <authorList>
            <person name="Zhong Y."/>
            <person name="Wu W."/>
            <person name="Sun C."/>
            <person name="Zou P."/>
            <person name="Liu Y."/>
            <person name="Dai S."/>
            <person name="Zhou R."/>
        </authorList>
    </citation>
    <scope>NUCLEOTIDE SEQUENCE [LARGE SCALE GENOMIC DNA]</scope>
</reference>
<accession>A0ACB9LP61</accession>
<proteinExistence type="predicted"/>
<dbReference type="Proteomes" id="UP001057402">
    <property type="component" value="Chromosome 11"/>
</dbReference>
<protein>
    <submittedName>
        <fullName evidence="1">Uncharacterized protein</fullName>
    </submittedName>
</protein>
<organism evidence="1 2">
    <name type="scientific">Melastoma candidum</name>
    <dbReference type="NCBI Taxonomy" id="119954"/>
    <lineage>
        <taxon>Eukaryota</taxon>
        <taxon>Viridiplantae</taxon>
        <taxon>Streptophyta</taxon>
        <taxon>Embryophyta</taxon>
        <taxon>Tracheophyta</taxon>
        <taxon>Spermatophyta</taxon>
        <taxon>Magnoliopsida</taxon>
        <taxon>eudicotyledons</taxon>
        <taxon>Gunneridae</taxon>
        <taxon>Pentapetalae</taxon>
        <taxon>rosids</taxon>
        <taxon>malvids</taxon>
        <taxon>Myrtales</taxon>
        <taxon>Melastomataceae</taxon>
        <taxon>Melastomatoideae</taxon>
        <taxon>Melastomateae</taxon>
        <taxon>Melastoma</taxon>
    </lineage>
</organism>
<sequence>MAGRRDGCLILKLLWAWDDDGRDSVCRRRDNRRRERRSCERVVREVLGSSQGTRLAKSQAVQGRPSCMRLVMGRRLRCSGTPGSWDGEPPWGMGRLAGPEGKHHLRCRVETSTWSRWGCGEGWFTTAPRGMKISGTMGITETVLGWRLGQGIAVDKGDTVGHLSNLHS</sequence>
<comment type="caution">
    <text evidence="1">The sequence shown here is derived from an EMBL/GenBank/DDBJ whole genome shotgun (WGS) entry which is preliminary data.</text>
</comment>
<dbReference type="EMBL" id="CM042890">
    <property type="protein sequence ID" value="KAI4312732.1"/>
    <property type="molecule type" value="Genomic_DNA"/>
</dbReference>
<gene>
    <name evidence="1" type="ORF">MLD38_037530</name>
</gene>
<keyword evidence="2" id="KW-1185">Reference proteome</keyword>
<evidence type="ECO:0000313" key="1">
    <source>
        <dbReference type="EMBL" id="KAI4312732.1"/>
    </source>
</evidence>